<feature type="signal peptide" evidence="1">
    <location>
        <begin position="1"/>
        <end position="30"/>
    </location>
</feature>
<dbReference type="Proteomes" id="UP000803844">
    <property type="component" value="Unassembled WGS sequence"/>
</dbReference>
<feature type="chain" id="PRO_5040319905" evidence="1">
    <location>
        <begin position="31"/>
        <end position="583"/>
    </location>
</feature>
<dbReference type="AlphaFoldDB" id="A0A9P4YB87"/>
<keyword evidence="3" id="KW-1185">Reference proteome</keyword>
<accession>A0A9P4YB87</accession>
<organism evidence="2 3">
    <name type="scientific">Cryphonectria parasitica (strain ATCC 38755 / EP155)</name>
    <dbReference type="NCBI Taxonomy" id="660469"/>
    <lineage>
        <taxon>Eukaryota</taxon>
        <taxon>Fungi</taxon>
        <taxon>Dikarya</taxon>
        <taxon>Ascomycota</taxon>
        <taxon>Pezizomycotina</taxon>
        <taxon>Sordariomycetes</taxon>
        <taxon>Sordariomycetidae</taxon>
        <taxon>Diaporthales</taxon>
        <taxon>Cryphonectriaceae</taxon>
        <taxon>Cryphonectria-Endothia species complex</taxon>
        <taxon>Cryphonectria</taxon>
    </lineage>
</organism>
<dbReference type="RefSeq" id="XP_040780431.1">
    <property type="nucleotide sequence ID" value="XM_040919935.1"/>
</dbReference>
<dbReference type="GeneID" id="63837064"/>
<evidence type="ECO:0000256" key="1">
    <source>
        <dbReference type="SAM" id="SignalP"/>
    </source>
</evidence>
<gene>
    <name evidence="2" type="ORF">M406DRAFT_324979</name>
</gene>
<proteinExistence type="predicted"/>
<evidence type="ECO:0000313" key="2">
    <source>
        <dbReference type="EMBL" id="KAF3769470.1"/>
    </source>
</evidence>
<comment type="caution">
    <text evidence="2">The sequence shown here is derived from an EMBL/GenBank/DDBJ whole genome shotgun (WGS) entry which is preliminary data.</text>
</comment>
<protein>
    <submittedName>
        <fullName evidence="2">Uncharacterized protein</fullName>
    </submittedName>
</protein>
<reference evidence="2" key="1">
    <citation type="journal article" date="2020" name="Phytopathology">
        <title>Genome sequence of the chestnut blight fungus Cryphonectria parasitica EP155: A fundamental resource for an archetypical invasive plant pathogen.</title>
        <authorList>
            <person name="Crouch J.A."/>
            <person name="Dawe A."/>
            <person name="Aerts A."/>
            <person name="Barry K."/>
            <person name="Churchill A.C.L."/>
            <person name="Grimwood J."/>
            <person name="Hillman B."/>
            <person name="Milgroom M.G."/>
            <person name="Pangilinan J."/>
            <person name="Smith M."/>
            <person name="Salamov A."/>
            <person name="Schmutz J."/>
            <person name="Yadav J."/>
            <person name="Grigoriev I.V."/>
            <person name="Nuss D."/>
        </authorList>
    </citation>
    <scope>NUCLEOTIDE SEQUENCE</scope>
    <source>
        <strain evidence="2">EP155</strain>
    </source>
</reference>
<dbReference type="OrthoDB" id="5172659at2759"/>
<dbReference type="EMBL" id="MU032344">
    <property type="protein sequence ID" value="KAF3769470.1"/>
    <property type="molecule type" value="Genomic_DNA"/>
</dbReference>
<name>A0A9P4YB87_CRYP1</name>
<evidence type="ECO:0000313" key="3">
    <source>
        <dbReference type="Proteomes" id="UP000803844"/>
    </source>
</evidence>
<sequence length="583" mass="65911">MFITSHFRPLVTGNPLLVLLVLLLIGRTSSQPDVNMSSRQSRSSFLAGFDRIVSNVSSAAQSSKRDQPVEASPSSDDYASRYFAIHVVDEETNRGIPLVYLRTTYKMVYMTDSAGYVAFYEPGLMTGEPLWVTFSSYGFESPTGFLGIAGTQIHPKPGGSVEIRLKRTQVASRLYRMTGYGIYRDSVLLGKPTPIENPVINAKVAGSDTVQCARFQGKLLWMWQDTDQMSFQLGNFSMTGATTDLPERIDPERGLSFDYYTEDSKPESFVRAMVKIKIQKEGSFPIWVDGLTVVLDEAGRERLVARYHAAGHSMECIEEGLVLWDEQKQVFERLKKFDKCNNPLAPSGHTIYVRENGIRYAFYGKNVRVRADLASASDPSQYEAFTCLTPNGQRANRGRDGAPIWSWVKGGRPVNFETADGLVNAGIIRREESPYRLRDVETGQPLLPAQVGIAWNPYLKLWVNIIQQKFGDTTAGEIWFSTAKSPVGPWEQSRKVATHHMARDMYSNNHNDLYNPVQHYELMRAGGRFIYFSGTLVNTFSGNPWWTPYYNYNNIMYRLDLKDTRLGLPQPPRGLWQTDPDDY</sequence>
<keyword evidence="1" id="KW-0732">Signal</keyword>